<dbReference type="EMBL" id="FTNR01000008">
    <property type="protein sequence ID" value="SIS03257.1"/>
    <property type="molecule type" value="Genomic_DNA"/>
</dbReference>
<protein>
    <submittedName>
        <fullName evidence="1">Uncharacterized protein</fullName>
    </submittedName>
</protein>
<organism evidence="1 2">
    <name type="scientific">Natronorubrum thiooxidans</name>
    <dbReference type="NCBI Taxonomy" id="308853"/>
    <lineage>
        <taxon>Archaea</taxon>
        <taxon>Methanobacteriati</taxon>
        <taxon>Methanobacteriota</taxon>
        <taxon>Stenosarchaea group</taxon>
        <taxon>Halobacteria</taxon>
        <taxon>Halobacteriales</taxon>
        <taxon>Natrialbaceae</taxon>
        <taxon>Natronorubrum</taxon>
    </lineage>
</organism>
<name>A0A1N7FSK9_9EURY</name>
<sequence length="62" mass="6947">MVAIDLMTQFNCKAGVDELLSPIRFRIGVDDTLFYDRIRPDGHVLSETPVRSHDSPGSITRS</sequence>
<accession>A0A1N7FSK9</accession>
<dbReference type="Proteomes" id="UP000185936">
    <property type="component" value="Unassembled WGS sequence"/>
</dbReference>
<gene>
    <name evidence="1" type="ORF">SAMN05421752_10839</name>
</gene>
<reference evidence="2" key="1">
    <citation type="submission" date="2017-01" db="EMBL/GenBank/DDBJ databases">
        <authorList>
            <person name="Varghese N."/>
            <person name="Submissions S."/>
        </authorList>
    </citation>
    <scope>NUCLEOTIDE SEQUENCE [LARGE SCALE GENOMIC DNA]</scope>
    <source>
        <strain evidence="2">type strain: HArc-</strain>
    </source>
</reference>
<keyword evidence="2" id="KW-1185">Reference proteome</keyword>
<evidence type="ECO:0000313" key="1">
    <source>
        <dbReference type="EMBL" id="SIS03257.1"/>
    </source>
</evidence>
<dbReference type="AlphaFoldDB" id="A0A1N7FSK9"/>
<evidence type="ECO:0000313" key="2">
    <source>
        <dbReference type="Proteomes" id="UP000185936"/>
    </source>
</evidence>
<proteinExistence type="predicted"/>